<dbReference type="PROSITE" id="PS51292">
    <property type="entry name" value="ZF_RING_CH"/>
    <property type="match status" value="1"/>
</dbReference>
<dbReference type="InterPro" id="IPR013083">
    <property type="entry name" value="Znf_RING/FYVE/PHD"/>
</dbReference>
<dbReference type="EMBL" id="OZ034822">
    <property type="protein sequence ID" value="CAL1410419.1"/>
    <property type="molecule type" value="Genomic_DNA"/>
</dbReference>
<evidence type="ECO:0000256" key="5">
    <source>
        <dbReference type="SAM" id="Phobius"/>
    </source>
</evidence>
<sequence length="299" mass="31225">MGRMNGGTGPNSENGVALEMGKESSESGKALIGKGISRDLTDSVLFIELHSSAAVDSSQSASVSRENKNFEDELRLTVVATNQQTGGGQGYNEALDTGGQRSRGNHNADGDRVVPETAISMGSSANQESLVVKSNKAASSSAGDLKELLPKGEKKTACVIDVKCDVGNLKDSCDDGEKVCRICHLSSDGSLEVATAGPGVIVTSMELIQLGCGCKGELGVSHSHCAEAWFRLKGNRVCEICGETAKNITGLVGDSRLHGGSSERGGGGRCGSGQPFCNFLMTCFMIAVALLWFFHLNML</sequence>
<evidence type="ECO:0000256" key="4">
    <source>
        <dbReference type="SAM" id="MobiDB-lite"/>
    </source>
</evidence>
<evidence type="ECO:0000256" key="1">
    <source>
        <dbReference type="ARBA" id="ARBA00022723"/>
    </source>
</evidence>
<dbReference type="PANTHER" id="PTHR46214:SF8">
    <property type="entry name" value="RING_FYVE_PHD ZINC FINGER SUPERFAMILY PROTEIN"/>
    <property type="match status" value="1"/>
</dbReference>
<proteinExistence type="predicted"/>
<feature type="domain" description="RING-CH-type" evidence="6">
    <location>
        <begin position="172"/>
        <end position="248"/>
    </location>
</feature>
<dbReference type="Pfam" id="PF12906">
    <property type="entry name" value="RINGv"/>
    <property type="match status" value="1"/>
</dbReference>
<dbReference type="SMART" id="SM00744">
    <property type="entry name" value="RINGv"/>
    <property type="match status" value="1"/>
</dbReference>
<keyword evidence="5" id="KW-1133">Transmembrane helix</keyword>
<keyword evidence="5" id="KW-0472">Membrane</keyword>
<evidence type="ECO:0000313" key="8">
    <source>
        <dbReference type="Proteomes" id="UP001497516"/>
    </source>
</evidence>
<keyword evidence="5" id="KW-0812">Transmembrane</keyword>
<reference evidence="7 8" key="1">
    <citation type="submission" date="2024-04" db="EMBL/GenBank/DDBJ databases">
        <authorList>
            <person name="Fracassetti M."/>
        </authorList>
    </citation>
    <scope>NUCLEOTIDE SEQUENCE [LARGE SCALE GENOMIC DNA]</scope>
</reference>
<evidence type="ECO:0000313" key="7">
    <source>
        <dbReference type="EMBL" id="CAL1410419.1"/>
    </source>
</evidence>
<dbReference type="SUPFAM" id="SSF57850">
    <property type="entry name" value="RING/U-box"/>
    <property type="match status" value="1"/>
</dbReference>
<protein>
    <recommendedName>
        <fullName evidence="6">RING-CH-type domain-containing protein</fullName>
    </recommendedName>
</protein>
<feature type="region of interest" description="Disordered" evidence="4">
    <location>
        <begin position="1"/>
        <end position="22"/>
    </location>
</feature>
<dbReference type="AlphaFoldDB" id="A0AAV2GIE4"/>
<keyword evidence="3" id="KW-0862">Zinc</keyword>
<evidence type="ECO:0000256" key="3">
    <source>
        <dbReference type="ARBA" id="ARBA00022833"/>
    </source>
</evidence>
<keyword evidence="8" id="KW-1185">Reference proteome</keyword>
<gene>
    <name evidence="7" type="ORF">LTRI10_LOCUS49842</name>
</gene>
<accession>A0AAV2GIE4</accession>
<dbReference type="PANTHER" id="PTHR46214">
    <property type="entry name" value="ZINC FINGER, RING-CH-TYPE"/>
    <property type="match status" value="1"/>
</dbReference>
<keyword evidence="2" id="KW-0863">Zinc-finger</keyword>
<feature type="region of interest" description="Disordered" evidence="4">
    <location>
        <begin position="83"/>
        <end position="112"/>
    </location>
</feature>
<evidence type="ECO:0000256" key="2">
    <source>
        <dbReference type="ARBA" id="ARBA00022771"/>
    </source>
</evidence>
<keyword evidence="1" id="KW-0479">Metal-binding</keyword>
<name>A0AAV2GIE4_9ROSI</name>
<dbReference type="GO" id="GO:0008270">
    <property type="term" value="F:zinc ion binding"/>
    <property type="evidence" value="ECO:0007669"/>
    <property type="project" value="UniProtKB-KW"/>
</dbReference>
<dbReference type="Proteomes" id="UP001497516">
    <property type="component" value="Chromosome 9"/>
</dbReference>
<feature type="transmembrane region" description="Helical" evidence="5">
    <location>
        <begin position="279"/>
        <end position="296"/>
    </location>
</feature>
<dbReference type="InterPro" id="IPR011016">
    <property type="entry name" value="Znf_RING-CH"/>
</dbReference>
<organism evidence="7 8">
    <name type="scientific">Linum trigynum</name>
    <dbReference type="NCBI Taxonomy" id="586398"/>
    <lineage>
        <taxon>Eukaryota</taxon>
        <taxon>Viridiplantae</taxon>
        <taxon>Streptophyta</taxon>
        <taxon>Embryophyta</taxon>
        <taxon>Tracheophyta</taxon>
        <taxon>Spermatophyta</taxon>
        <taxon>Magnoliopsida</taxon>
        <taxon>eudicotyledons</taxon>
        <taxon>Gunneridae</taxon>
        <taxon>Pentapetalae</taxon>
        <taxon>rosids</taxon>
        <taxon>fabids</taxon>
        <taxon>Malpighiales</taxon>
        <taxon>Linaceae</taxon>
        <taxon>Linum</taxon>
    </lineage>
</organism>
<evidence type="ECO:0000259" key="6">
    <source>
        <dbReference type="PROSITE" id="PS51292"/>
    </source>
</evidence>
<dbReference type="Gene3D" id="3.30.40.10">
    <property type="entry name" value="Zinc/RING finger domain, C3HC4 (zinc finger)"/>
    <property type="match status" value="1"/>
</dbReference>